<evidence type="ECO:0000313" key="6">
    <source>
        <dbReference type="EMBL" id="KGE15544.1"/>
    </source>
</evidence>
<accession>A0A0B8T9U7</accession>
<dbReference type="GO" id="GO:0006089">
    <property type="term" value="P:lactate metabolic process"/>
    <property type="evidence" value="ECO:0007669"/>
    <property type="project" value="InterPro"/>
</dbReference>
<reference evidence="7" key="1">
    <citation type="submission" date="2014-04" db="EMBL/GenBank/DDBJ databases">
        <title>Whole-Genome optical mapping and complete genome sequence of Sphingobacterium deserti sp. nov., a new spaces isolated from desert in the west of China.</title>
        <authorList>
            <person name="Teng C."/>
            <person name="Zhou Z."/>
            <person name="Li X."/>
            <person name="Chen M."/>
            <person name="Lin M."/>
            <person name="Wang L."/>
            <person name="Su S."/>
            <person name="Zhang C."/>
            <person name="Zhang W."/>
        </authorList>
    </citation>
    <scope>NUCLEOTIDE SEQUENCE [LARGE SCALE GENOMIC DNA]</scope>
    <source>
        <strain evidence="7">ACCC05744</strain>
    </source>
</reference>
<name>A0A0B8T9U7_9SPHI</name>
<keyword evidence="1" id="KW-0004">4Fe-4S</keyword>
<dbReference type="InterPro" id="IPR017896">
    <property type="entry name" value="4Fe4S_Fe-S-bd"/>
</dbReference>
<dbReference type="PROSITE" id="PS00198">
    <property type="entry name" value="4FE4S_FER_1"/>
    <property type="match status" value="1"/>
</dbReference>
<dbReference type="InterPro" id="IPR024185">
    <property type="entry name" value="FTHF_cligase-like_sf"/>
</dbReference>
<dbReference type="STRING" id="1229276.DI53_0648"/>
<keyword evidence="4" id="KW-0411">Iron-sulfur</keyword>
<dbReference type="Pfam" id="PF13183">
    <property type="entry name" value="Fer4_8"/>
    <property type="match status" value="1"/>
</dbReference>
<dbReference type="PATRIC" id="fig|1229276.3.peg.669"/>
<dbReference type="InterPro" id="IPR003741">
    <property type="entry name" value="LUD_dom"/>
</dbReference>
<dbReference type="GO" id="GO:0051539">
    <property type="term" value="F:4 iron, 4 sulfur cluster binding"/>
    <property type="evidence" value="ECO:0007669"/>
    <property type="project" value="UniProtKB-KW"/>
</dbReference>
<dbReference type="InterPro" id="IPR037171">
    <property type="entry name" value="NagB/RpiA_transferase-like"/>
</dbReference>
<reference evidence="6 7" key="2">
    <citation type="journal article" date="2015" name="PLoS ONE">
        <title>Whole-Genome Optical Mapping and Finished Genome Sequence of Sphingobacterium deserti sp. nov., a New Species Isolated from the Western Desert of China.</title>
        <authorList>
            <person name="Teng C."/>
            <person name="Zhou Z."/>
            <person name="Molnar I."/>
            <person name="Li X."/>
            <person name="Tang R."/>
            <person name="Chen M."/>
            <person name="Wang L."/>
            <person name="Su S."/>
            <person name="Zhang W."/>
            <person name="Lin M."/>
        </authorList>
    </citation>
    <scope>NUCLEOTIDE SEQUENCE [LARGE SCALE GENOMIC DNA]</scope>
    <source>
        <strain evidence="7">ACCC05744</strain>
    </source>
</reference>
<evidence type="ECO:0000256" key="3">
    <source>
        <dbReference type="ARBA" id="ARBA00023004"/>
    </source>
</evidence>
<dbReference type="eggNOG" id="COG1139">
    <property type="taxonomic scope" value="Bacteria"/>
</dbReference>
<evidence type="ECO:0000256" key="2">
    <source>
        <dbReference type="ARBA" id="ARBA00022723"/>
    </source>
</evidence>
<keyword evidence="2" id="KW-0479">Metal-binding</keyword>
<keyword evidence="3" id="KW-0408">Iron</keyword>
<dbReference type="SUPFAM" id="SSF100950">
    <property type="entry name" value="NagB/RpiA/CoA transferase-like"/>
    <property type="match status" value="1"/>
</dbReference>
<sequence length="473" mass="54001">MTIVSTLVFYPMAQEFAEKFKQESAVKSFDQSHHALMRASTEKYLATLKKGTTKFVDLQNSKKKTHLIKWKTLENLDRYLLDFEANFTRRGGKIVWANDAEEARQEILRITQQHEAKSVLKATSLVCEEIGLFDYLQKNDIDVTETDFGAFVLELLQEKPYHTVKRTLHLEFEVISKLFHEKFGTPIDAPAEQLATTVRDLMRSKYLHAEVGVTGADFLLADTGSIAITENEGNTRLITSFSKVHIAVAGIDAVIPSILDLGLFWPLLSSHAFGRPSAVYNSILSGPRQAHETDGPEEMYVILLDNGRTDLLAEKEQRQGLYCIQCGACSHVCPVYQQIGGHTYKSVYQGPIGALVAPYIYNKKDFNHLSFASPLSGKPDQVCPVNIKLDKMLLLNRKDAIERHLVPQTESRLWKGFAYLMERRRLLDFFGGKTKNFFLRSFFKKFWGKHRELPSLPQKSFSQQWREQQKKKN</sequence>
<dbReference type="PANTHER" id="PTHR47153:SF2">
    <property type="entry name" value="LACTATE UTILIZATION PROTEIN B"/>
    <property type="match status" value="1"/>
</dbReference>
<dbReference type="PROSITE" id="PS51379">
    <property type="entry name" value="4FE4S_FER_2"/>
    <property type="match status" value="1"/>
</dbReference>
<dbReference type="InterPro" id="IPR004452">
    <property type="entry name" value="LutB/LldF"/>
</dbReference>
<dbReference type="Proteomes" id="UP000031802">
    <property type="component" value="Unassembled WGS sequence"/>
</dbReference>
<feature type="domain" description="4Fe-4S ferredoxin-type" evidence="5">
    <location>
        <begin position="313"/>
        <end position="344"/>
    </location>
</feature>
<dbReference type="EMBL" id="JJMU01000010">
    <property type="protein sequence ID" value="KGE15544.1"/>
    <property type="molecule type" value="Genomic_DNA"/>
</dbReference>
<dbReference type="PANTHER" id="PTHR47153">
    <property type="entry name" value="LACTATE UTILIZATION PROTEIN B"/>
    <property type="match status" value="1"/>
</dbReference>
<evidence type="ECO:0000256" key="1">
    <source>
        <dbReference type="ARBA" id="ARBA00022485"/>
    </source>
</evidence>
<dbReference type="SUPFAM" id="SSF54862">
    <property type="entry name" value="4Fe-4S ferredoxins"/>
    <property type="match status" value="1"/>
</dbReference>
<dbReference type="Gene3D" id="3.40.50.10420">
    <property type="entry name" value="NagB/RpiA/CoA transferase-like"/>
    <property type="match status" value="1"/>
</dbReference>
<organism evidence="6 7">
    <name type="scientific">Sphingobacterium deserti</name>
    <dbReference type="NCBI Taxonomy" id="1229276"/>
    <lineage>
        <taxon>Bacteria</taxon>
        <taxon>Pseudomonadati</taxon>
        <taxon>Bacteroidota</taxon>
        <taxon>Sphingobacteriia</taxon>
        <taxon>Sphingobacteriales</taxon>
        <taxon>Sphingobacteriaceae</taxon>
        <taxon>Sphingobacterium</taxon>
    </lineage>
</organism>
<proteinExistence type="predicted"/>
<evidence type="ECO:0000256" key="4">
    <source>
        <dbReference type="ARBA" id="ARBA00023014"/>
    </source>
</evidence>
<gene>
    <name evidence="6" type="ORF">DI53_0648</name>
</gene>
<evidence type="ECO:0000313" key="7">
    <source>
        <dbReference type="Proteomes" id="UP000031802"/>
    </source>
</evidence>
<dbReference type="Pfam" id="PF02589">
    <property type="entry name" value="LUD_dom"/>
    <property type="match status" value="1"/>
</dbReference>
<evidence type="ECO:0000259" key="5">
    <source>
        <dbReference type="PROSITE" id="PS51379"/>
    </source>
</evidence>
<comment type="caution">
    <text evidence="6">The sequence shown here is derived from an EMBL/GenBank/DDBJ whole genome shotgun (WGS) entry which is preliminary data.</text>
</comment>
<dbReference type="AlphaFoldDB" id="A0A0B8T9U7"/>
<protein>
    <recommendedName>
        <fullName evidence="5">4Fe-4S ferredoxin-type domain-containing protein</fullName>
    </recommendedName>
</protein>
<dbReference type="InterPro" id="IPR017900">
    <property type="entry name" value="4Fe4S_Fe_S_CS"/>
</dbReference>
<keyword evidence="7" id="KW-1185">Reference proteome</keyword>
<dbReference type="GO" id="GO:0046872">
    <property type="term" value="F:metal ion binding"/>
    <property type="evidence" value="ECO:0007669"/>
    <property type="project" value="UniProtKB-KW"/>
</dbReference>